<keyword evidence="2" id="KW-1185">Reference proteome</keyword>
<protein>
    <submittedName>
        <fullName evidence="1">Uncharacterized protein</fullName>
    </submittedName>
</protein>
<organism evidence="1 2">
    <name type="scientific">Paenibacillus farraposensis</name>
    <dbReference type="NCBI Taxonomy" id="2807095"/>
    <lineage>
        <taxon>Bacteria</taxon>
        <taxon>Bacillati</taxon>
        <taxon>Bacillota</taxon>
        <taxon>Bacilli</taxon>
        <taxon>Bacillales</taxon>
        <taxon>Paenibacillaceae</taxon>
        <taxon>Paenibacillus</taxon>
    </lineage>
</organism>
<comment type="caution">
    <text evidence="1">The sequence shown here is derived from an EMBL/GenBank/DDBJ whole genome shotgun (WGS) entry which is preliminary data.</text>
</comment>
<dbReference type="Proteomes" id="UP001597340">
    <property type="component" value="Unassembled WGS sequence"/>
</dbReference>
<accession>A0ABW4DI37</accession>
<gene>
    <name evidence="1" type="ORF">ACFQ5D_16195</name>
</gene>
<evidence type="ECO:0000313" key="2">
    <source>
        <dbReference type="Proteomes" id="UP001597340"/>
    </source>
</evidence>
<dbReference type="EMBL" id="JBHTNZ010000023">
    <property type="protein sequence ID" value="MFD1462900.1"/>
    <property type="molecule type" value="Genomic_DNA"/>
</dbReference>
<proteinExistence type="predicted"/>
<dbReference type="RefSeq" id="WP_229525327.1">
    <property type="nucleotide sequence ID" value="NZ_JAFFQR010000095.1"/>
</dbReference>
<reference evidence="2" key="1">
    <citation type="journal article" date="2019" name="Int. J. Syst. Evol. Microbiol.">
        <title>The Global Catalogue of Microorganisms (GCM) 10K type strain sequencing project: providing services to taxonomists for standard genome sequencing and annotation.</title>
        <authorList>
            <consortium name="The Broad Institute Genomics Platform"/>
            <consortium name="The Broad Institute Genome Sequencing Center for Infectious Disease"/>
            <person name="Wu L."/>
            <person name="Ma J."/>
        </authorList>
    </citation>
    <scope>NUCLEOTIDE SEQUENCE [LARGE SCALE GENOMIC DNA]</scope>
    <source>
        <strain evidence="2">CCM 9147</strain>
    </source>
</reference>
<evidence type="ECO:0000313" key="1">
    <source>
        <dbReference type="EMBL" id="MFD1462900.1"/>
    </source>
</evidence>
<name>A0ABW4DI37_9BACL</name>
<sequence length="259" mass="29880">MEISGINSSLPVVTVSYRPDNHTCEAQENREDYIVDYLYDYVGRSQPLETPAGWLDLRNQTYESFIVKTKRTYKSTRSAEYAARKSLSKGFYVKPFVRRLFTPDIISITHSKEIRSGGPRSGFLLETLEDIGGPPQQYYHFRMPDCPFHYSIFWGAFMDAPGHTQGEIVTNERLVGFIHLRRTGNVALYTQILGHGDYLVDGIMFHLHLHIVKWILDQNNPYGQGLEHLVYGRYYDGGEGRITWRKKTGFEPAYLVHSD</sequence>